<dbReference type="Proteomes" id="UP000245711">
    <property type="component" value="Chromosome"/>
</dbReference>
<keyword evidence="3" id="KW-1185">Reference proteome</keyword>
<feature type="domain" description="MrfA-like Zn-binding" evidence="1">
    <location>
        <begin position="459"/>
        <end position="556"/>
    </location>
</feature>
<sequence>MPSILHERPTNMVVTRRLRKRPPTKATVRRTQLISTYGVGAVLPVESESFMIAGLDEWHPRELDAIHEPRLCDSLGVSRLYSPPGGDGEGMVPMVRFPEWVYCPQCSRLDKFWRIADKPKGEYVNKCRHCLTVRLVPSRFVSCCTAGHIQDFPYRRWAHRGKESVEEGRHGLRITTDPGNSTLGGITVSCSCGASQTLEGALGRNALGRSCAGSSPWLGSDRDRCSEDLVGLQRGASNVWFADVRSALTVDRSLTKAEEALERIRPELEGLTSPDLDLLLGIKARQHQVDENALKDAYRKQADSPATKGEATRILRADEYEALGRLHPERDGTETFVCVPSEIRHSDSTGGLLDLVSRVPKLREVRALRGFARVAAPTQESGTARGRLSRGRTDWLPAVEVLGEGVFLRVREDALKKWEETDFALGRALMLTRAIQSAAPEWVGAIEPVNPRSLLLHSLSHSLLNELALDTGYPASSIRERVYSEPGQSGILLYTATADAAGSLGGLCAQGTIDNVKAILESAAERAQWCSADPVCLESMATGTGAKNLAACHSCLLIPEVSCELQNGMLDRACLVGTEGEATAGFLTEVD</sequence>
<dbReference type="OrthoDB" id="9134227at2"/>
<dbReference type="InterPro" id="IPR018973">
    <property type="entry name" value="MZB"/>
</dbReference>
<reference evidence="2 3" key="1">
    <citation type="submission" date="2017-05" db="EMBL/GenBank/DDBJ databases">
        <title>Isolation of Rhodococcus sp. S2-17 biodegrading of BP-3.</title>
        <authorList>
            <person name="Lee Y."/>
            <person name="Kim K.H."/>
            <person name="Chun B.H."/>
            <person name="Jung H.S."/>
            <person name="Jeon C.O."/>
        </authorList>
    </citation>
    <scope>NUCLEOTIDE SEQUENCE [LARGE SCALE GENOMIC DNA]</scope>
    <source>
        <strain evidence="2 3">S2-17</strain>
    </source>
</reference>
<dbReference type="AlphaFoldDB" id="A0A2S2BT72"/>
<dbReference type="NCBIfam" id="NF038324">
    <property type="entry name" value="DrmB_fam"/>
    <property type="match status" value="1"/>
</dbReference>
<dbReference type="InterPro" id="IPR047721">
    <property type="entry name" value="DrmB"/>
</dbReference>
<evidence type="ECO:0000313" key="3">
    <source>
        <dbReference type="Proteomes" id="UP000245711"/>
    </source>
</evidence>
<protein>
    <recommendedName>
        <fullName evidence="1">MrfA-like Zn-binding domain-containing protein</fullName>
    </recommendedName>
</protein>
<organism evidence="2 3">
    <name type="scientific">Rhodococcus oxybenzonivorans</name>
    <dbReference type="NCBI Taxonomy" id="1990687"/>
    <lineage>
        <taxon>Bacteria</taxon>
        <taxon>Bacillati</taxon>
        <taxon>Actinomycetota</taxon>
        <taxon>Actinomycetes</taxon>
        <taxon>Mycobacteriales</taxon>
        <taxon>Nocardiaceae</taxon>
        <taxon>Rhodococcus</taxon>
    </lineage>
</organism>
<dbReference type="Pfam" id="PF09369">
    <property type="entry name" value="MZB"/>
    <property type="match status" value="1"/>
</dbReference>
<dbReference type="KEGG" id="roz:CBI38_09730"/>
<evidence type="ECO:0000313" key="2">
    <source>
        <dbReference type="EMBL" id="AWK71827.1"/>
    </source>
</evidence>
<dbReference type="EMBL" id="CP021354">
    <property type="protein sequence ID" value="AWK71827.1"/>
    <property type="molecule type" value="Genomic_DNA"/>
</dbReference>
<proteinExistence type="predicted"/>
<evidence type="ECO:0000259" key="1">
    <source>
        <dbReference type="Pfam" id="PF09369"/>
    </source>
</evidence>
<dbReference type="RefSeq" id="WP_109328438.1">
    <property type="nucleotide sequence ID" value="NZ_CP021354.1"/>
</dbReference>
<name>A0A2S2BT72_9NOCA</name>
<gene>
    <name evidence="2" type="ORF">CBI38_09730</name>
</gene>
<accession>A0A2S2BT72</accession>